<dbReference type="OrthoDB" id="3556991at2"/>
<dbReference type="Proteomes" id="UP000265614">
    <property type="component" value="Unassembled WGS sequence"/>
</dbReference>
<protein>
    <submittedName>
        <fullName evidence="9">Na+/H+ antiporter subunit E</fullName>
    </submittedName>
</protein>
<comment type="subcellular location">
    <subcellularLocation>
        <location evidence="1">Cell membrane</location>
        <topology evidence="1">Multi-pass membrane protein</topology>
    </subcellularLocation>
</comment>
<feature type="compositionally biased region" description="Pro residues" evidence="7">
    <location>
        <begin position="180"/>
        <end position="193"/>
    </location>
</feature>
<keyword evidence="10" id="KW-1185">Reference proteome</keyword>
<evidence type="ECO:0000256" key="1">
    <source>
        <dbReference type="ARBA" id="ARBA00004651"/>
    </source>
</evidence>
<feature type="transmembrane region" description="Helical" evidence="8">
    <location>
        <begin position="38"/>
        <end position="58"/>
    </location>
</feature>
<name>A0A3A3YWP0_9ACTN</name>
<keyword evidence="3" id="KW-1003">Cell membrane</keyword>
<evidence type="ECO:0000256" key="5">
    <source>
        <dbReference type="ARBA" id="ARBA00022989"/>
    </source>
</evidence>
<comment type="similarity">
    <text evidence="2">Belongs to the CPA3 antiporters (TC 2.A.63) subunit E family.</text>
</comment>
<keyword evidence="4 8" id="KW-0812">Transmembrane</keyword>
<evidence type="ECO:0000313" key="10">
    <source>
        <dbReference type="Proteomes" id="UP000265614"/>
    </source>
</evidence>
<evidence type="ECO:0000256" key="6">
    <source>
        <dbReference type="ARBA" id="ARBA00023136"/>
    </source>
</evidence>
<feature type="region of interest" description="Disordered" evidence="7">
    <location>
        <begin position="174"/>
        <end position="199"/>
    </location>
</feature>
<dbReference type="EMBL" id="QZEZ01000004">
    <property type="protein sequence ID" value="RJK95977.1"/>
    <property type="molecule type" value="Genomic_DNA"/>
</dbReference>
<feature type="transmembrane region" description="Helical" evidence="8">
    <location>
        <begin position="12"/>
        <end position="32"/>
    </location>
</feature>
<dbReference type="PANTHER" id="PTHR34584">
    <property type="entry name" value="NA(+)/H(+) ANTIPORTER SUBUNIT E1"/>
    <property type="match status" value="1"/>
</dbReference>
<evidence type="ECO:0000256" key="3">
    <source>
        <dbReference type="ARBA" id="ARBA00022475"/>
    </source>
</evidence>
<dbReference type="RefSeq" id="WP_119950403.1">
    <property type="nucleotide sequence ID" value="NZ_QZEZ01000004.1"/>
</dbReference>
<evidence type="ECO:0000256" key="2">
    <source>
        <dbReference type="ARBA" id="ARBA00006228"/>
    </source>
</evidence>
<accession>A0A3A3YWP0</accession>
<evidence type="ECO:0000313" key="9">
    <source>
        <dbReference type="EMBL" id="RJK95977.1"/>
    </source>
</evidence>
<evidence type="ECO:0000256" key="8">
    <source>
        <dbReference type="SAM" id="Phobius"/>
    </source>
</evidence>
<dbReference type="PANTHER" id="PTHR34584:SF1">
    <property type="entry name" value="NA(+)_H(+) ANTIPORTER SUBUNIT E1"/>
    <property type="match status" value="1"/>
</dbReference>
<evidence type="ECO:0000256" key="4">
    <source>
        <dbReference type="ARBA" id="ARBA00022692"/>
    </source>
</evidence>
<dbReference type="GO" id="GO:0005886">
    <property type="term" value="C:plasma membrane"/>
    <property type="evidence" value="ECO:0007669"/>
    <property type="project" value="UniProtKB-SubCell"/>
</dbReference>
<sequence length="199" mass="21032">MTAHLRGARGLVRHLPPLLWLALVWTMLWGTFSVGNLVAGLLVGLVVTAVLPLPVVVLGGRLDPLALLGLLAHMLRQLVVSSAHLAWLSLRPGPPPLAAVVAVPLRSRSDLLVTLTAEAVSLTPGSLVLEVSRRTLYCHVLDVSSAQEAQRFRTEVLDLERRIVRAVGGPSAIARLAGAPPVPDPPATAPPPPTHEEAP</sequence>
<keyword evidence="6 8" id="KW-0472">Membrane</keyword>
<comment type="caution">
    <text evidence="9">The sequence shown here is derived from an EMBL/GenBank/DDBJ whole genome shotgun (WGS) entry which is preliminary data.</text>
</comment>
<dbReference type="NCBIfam" id="NF006521">
    <property type="entry name" value="PRK08965.1-5"/>
    <property type="match status" value="1"/>
</dbReference>
<organism evidence="9 10">
    <name type="scientific">Vallicoccus soli</name>
    <dbReference type="NCBI Taxonomy" id="2339232"/>
    <lineage>
        <taxon>Bacteria</taxon>
        <taxon>Bacillati</taxon>
        <taxon>Actinomycetota</taxon>
        <taxon>Actinomycetes</taxon>
        <taxon>Motilibacterales</taxon>
        <taxon>Vallicoccaceae</taxon>
        <taxon>Vallicoccus</taxon>
    </lineage>
</organism>
<proteinExistence type="inferred from homology"/>
<keyword evidence="5 8" id="KW-1133">Transmembrane helix</keyword>
<reference evidence="9 10" key="1">
    <citation type="submission" date="2018-09" db="EMBL/GenBank/DDBJ databases">
        <title>YIM 75000 draft genome.</title>
        <authorList>
            <person name="Tang S."/>
            <person name="Feng Y."/>
        </authorList>
    </citation>
    <scope>NUCLEOTIDE SEQUENCE [LARGE SCALE GENOMIC DNA]</scope>
    <source>
        <strain evidence="9 10">YIM 75000</strain>
    </source>
</reference>
<dbReference type="InterPro" id="IPR002758">
    <property type="entry name" value="Cation_antiport_E"/>
</dbReference>
<gene>
    <name evidence="9" type="ORF">D5H78_10360</name>
</gene>
<evidence type="ECO:0000256" key="7">
    <source>
        <dbReference type="SAM" id="MobiDB-lite"/>
    </source>
</evidence>
<dbReference type="AlphaFoldDB" id="A0A3A3YWP0"/>
<dbReference type="Pfam" id="PF01899">
    <property type="entry name" value="MNHE"/>
    <property type="match status" value="1"/>
</dbReference>
<dbReference type="GO" id="GO:0008324">
    <property type="term" value="F:monoatomic cation transmembrane transporter activity"/>
    <property type="evidence" value="ECO:0007669"/>
    <property type="project" value="InterPro"/>
</dbReference>